<keyword evidence="6" id="KW-0813">Transport</keyword>
<keyword evidence="6" id="KW-0249">Electron transport</keyword>
<dbReference type="SUPFAM" id="SSF46548">
    <property type="entry name" value="alpha-helical ferredoxin"/>
    <property type="match status" value="1"/>
</dbReference>
<dbReference type="Proteomes" id="UP000294914">
    <property type="component" value="Unassembled WGS sequence"/>
</dbReference>
<evidence type="ECO:0000256" key="3">
    <source>
        <dbReference type="ARBA" id="ARBA00022737"/>
    </source>
</evidence>
<dbReference type="InterPro" id="IPR017896">
    <property type="entry name" value="4Fe4S_Fe-S-bd"/>
</dbReference>
<feature type="domain" description="4Fe-4S ferredoxin-type" evidence="7">
    <location>
        <begin position="64"/>
        <end position="87"/>
    </location>
</feature>
<proteinExistence type="predicted"/>
<name>A0A4V3H4S3_9GAMM</name>
<reference evidence="8 9" key="1">
    <citation type="submission" date="2019-03" db="EMBL/GenBank/DDBJ databases">
        <title>Genomic Encyclopedia of Type Strains, Phase IV (KMG-IV): sequencing the most valuable type-strain genomes for metagenomic binning, comparative biology and taxonomic classification.</title>
        <authorList>
            <person name="Goeker M."/>
        </authorList>
    </citation>
    <scope>NUCLEOTIDE SEQUENCE [LARGE SCALE GENOMIC DNA]</scope>
    <source>
        <strain evidence="8 9">DSM 16326</strain>
    </source>
</reference>
<evidence type="ECO:0000313" key="9">
    <source>
        <dbReference type="Proteomes" id="UP000294914"/>
    </source>
</evidence>
<gene>
    <name evidence="8" type="ORF">EDC23_0638</name>
</gene>
<dbReference type="PROSITE" id="PS51379">
    <property type="entry name" value="4FE4S_FER_2"/>
    <property type="match status" value="2"/>
</dbReference>
<keyword evidence="4 6" id="KW-0408">Iron</keyword>
<dbReference type="PIRSF" id="PIRSF000139">
    <property type="entry name" value="Glc_ox_4Fe-4S"/>
    <property type="match status" value="1"/>
</dbReference>
<dbReference type="Pfam" id="PF13183">
    <property type="entry name" value="Fer4_8"/>
    <property type="match status" value="1"/>
</dbReference>
<keyword evidence="5 6" id="KW-0411">Iron-sulfur</keyword>
<comment type="caution">
    <text evidence="8">The sequence shown here is derived from an EMBL/GenBank/DDBJ whole genome shotgun (WGS) entry which is preliminary data.</text>
</comment>
<dbReference type="InterPro" id="IPR012257">
    <property type="entry name" value="Glc_ox_4Fe-4S"/>
</dbReference>
<feature type="domain" description="4Fe-4S ferredoxin-type" evidence="7">
    <location>
        <begin position="11"/>
        <end position="42"/>
    </location>
</feature>
<evidence type="ECO:0000256" key="2">
    <source>
        <dbReference type="ARBA" id="ARBA00022723"/>
    </source>
</evidence>
<dbReference type="EC" id="1.1.99.14" evidence="6"/>
<dbReference type="InterPro" id="IPR004017">
    <property type="entry name" value="Cys_rich_dom"/>
</dbReference>
<evidence type="ECO:0000256" key="4">
    <source>
        <dbReference type="ARBA" id="ARBA00023004"/>
    </source>
</evidence>
<dbReference type="Gene3D" id="1.10.1060.10">
    <property type="entry name" value="Alpha-helical ferredoxin"/>
    <property type="match status" value="1"/>
</dbReference>
<evidence type="ECO:0000256" key="1">
    <source>
        <dbReference type="ARBA" id="ARBA00022485"/>
    </source>
</evidence>
<evidence type="ECO:0000313" key="8">
    <source>
        <dbReference type="EMBL" id="TDY04265.1"/>
    </source>
</evidence>
<comment type="catalytic activity">
    <reaction evidence="6">
        <text>(R)-lactate + A = pyruvate + AH2</text>
        <dbReference type="Rhea" id="RHEA:15089"/>
        <dbReference type="ChEBI" id="CHEBI:13193"/>
        <dbReference type="ChEBI" id="CHEBI:15361"/>
        <dbReference type="ChEBI" id="CHEBI:16004"/>
        <dbReference type="ChEBI" id="CHEBI:17499"/>
    </reaction>
</comment>
<dbReference type="GO" id="GO:0019154">
    <property type="term" value="F:glycolate dehydrogenase activity"/>
    <property type="evidence" value="ECO:0007669"/>
    <property type="project" value="UniProtKB-EC"/>
</dbReference>
<dbReference type="Pfam" id="PF02754">
    <property type="entry name" value="CCG"/>
    <property type="match status" value="2"/>
</dbReference>
<dbReference type="EMBL" id="SOQX01000001">
    <property type="protein sequence ID" value="TDY04265.1"/>
    <property type="molecule type" value="Genomic_DNA"/>
</dbReference>
<dbReference type="PANTHER" id="PTHR32479:SF17">
    <property type="entry name" value="GLYCOLATE OXIDASE IRON-SULFUR SUBUNIT"/>
    <property type="match status" value="1"/>
</dbReference>
<evidence type="ECO:0000256" key="6">
    <source>
        <dbReference type="PIRNR" id="PIRNR000139"/>
    </source>
</evidence>
<comment type="cofactor">
    <cofactor evidence="6">
        <name>[4Fe-4S] cluster</name>
        <dbReference type="ChEBI" id="CHEBI:49883"/>
    </cofactor>
    <text evidence="6">Binds 2 [4Fe-4S] clusters.</text>
</comment>
<accession>A0A4V3H4S3</accession>
<protein>
    <recommendedName>
        <fullName evidence="6">Glycolate oxidase iron-sulfur subunit</fullName>
        <ecNumber evidence="6">1.1.99.14</ecNumber>
    </recommendedName>
</protein>
<keyword evidence="3" id="KW-0677">Repeat</keyword>
<keyword evidence="9" id="KW-1185">Reference proteome</keyword>
<comment type="function">
    <text evidence="6">Component of a complex that catalyzes the oxidation of glycolate to glyoxylate.</text>
</comment>
<dbReference type="AlphaFoldDB" id="A0A4V3H4S3"/>
<organism evidence="8 9">
    <name type="scientific">Thiohalophilus thiocyanatoxydans</name>
    <dbReference type="NCBI Taxonomy" id="381308"/>
    <lineage>
        <taxon>Bacteria</taxon>
        <taxon>Pseudomonadati</taxon>
        <taxon>Pseudomonadota</taxon>
        <taxon>Gammaproteobacteria</taxon>
        <taxon>Thiohalomonadales</taxon>
        <taxon>Thiohalophilaceae</taxon>
        <taxon>Thiohalophilus</taxon>
    </lineage>
</organism>
<dbReference type="InterPro" id="IPR009051">
    <property type="entry name" value="Helical_ferredxn"/>
</dbReference>
<sequence length="410" mass="45296">MQPDGSEPLPLSRQIDQLAEQCVKCGLCLPHCPTYQADLTENESPRGRIALLQALANGQLDAGEKLREHIDHCLLCRRCERVCPSGVQYGRLFDLGQQLLEQDRRPGRAARLGLALVTRPRWLRRLGRLIVLTQRSGLTGLARRLGLGRLSPWLRRGLTLPPLPWPRPFQARYPAYGTRQGQVALFTGCISAAADHTTLHDTLEVLRHFGYEVVIPPTQQCCGALHAHSGQQDRANALATQNRDAFTGPFDAVIVTATGCAAQLREMQPGAPVRDAVSFIAAQPWPETLQLHGGEETVAVHEPCSAQNVLRNSDDSYRLLQRIPGLTVIPLADNATCCGAAGSYLLRYPLFADQLRQHKLEAIAQQKPDRVVTTNIGCALHLQSGLIEQHDRRPVLHPLTLLREYIEGTL</sequence>
<keyword evidence="1 6" id="KW-0004">4Fe-4S</keyword>
<dbReference type="GO" id="GO:0046872">
    <property type="term" value="F:metal ion binding"/>
    <property type="evidence" value="ECO:0007669"/>
    <property type="project" value="UniProtKB-UniRule"/>
</dbReference>
<dbReference type="PANTHER" id="PTHR32479">
    <property type="entry name" value="GLYCOLATE OXIDASE IRON-SULFUR SUBUNIT"/>
    <property type="match status" value="1"/>
</dbReference>
<evidence type="ECO:0000259" key="7">
    <source>
        <dbReference type="PROSITE" id="PS51379"/>
    </source>
</evidence>
<comment type="catalytic activity">
    <reaction evidence="6">
        <text>glycolate + A = glyoxylate + AH2</text>
        <dbReference type="Rhea" id="RHEA:21264"/>
        <dbReference type="ChEBI" id="CHEBI:13193"/>
        <dbReference type="ChEBI" id="CHEBI:17499"/>
        <dbReference type="ChEBI" id="CHEBI:29805"/>
        <dbReference type="ChEBI" id="CHEBI:36655"/>
        <dbReference type="EC" id="1.1.99.14"/>
    </reaction>
</comment>
<dbReference type="OrthoDB" id="9765258at2"/>
<dbReference type="GO" id="GO:0051539">
    <property type="term" value="F:4 iron, 4 sulfur cluster binding"/>
    <property type="evidence" value="ECO:0007669"/>
    <property type="project" value="UniProtKB-UniRule"/>
</dbReference>
<keyword evidence="2 6" id="KW-0479">Metal-binding</keyword>
<dbReference type="InterPro" id="IPR017900">
    <property type="entry name" value="4Fe4S_Fe_S_CS"/>
</dbReference>
<dbReference type="RefSeq" id="WP_134081024.1">
    <property type="nucleotide sequence ID" value="NZ_SOQX01000001.1"/>
</dbReference>
<dbReference type="PROSITE" id="PS00198">
    <property type="entry name" value="4FE4S_FER_1"/>
    <property type="match status" value="2"/>
</dbReference>
<evidence type="ECO:0000256" key="5">
    <source>
        <dbReference type="ARBA" id="ARBA00023014"/>
    </source>
</evidence>